<dbReference type="EMBL" id="LR899009">
    <property type="protein sequence ID" value="CAD7077283.1"/>
    <property type="molecule type" value="Genomic_DNA"/>
</dbReference>
<feature type="transmembrane region" description="Helical" evidence="17">
    <location>
        <begin position="124"/>
        <end position="154"/>
    </location>
</feature>
<keyword evidence="6" id="KW-0029">Amino-acid transport</keyword>
<dbReference type="GO" id="GO:0015179">
    <property type="term" value="F:L-amino acid transmembrane transporter activity"/>
    <property type="evidence" value="ECO:0007669"/>
    <property type="project" value="TreeGrafter"/>
</dbReference>
<evidence type="ECO:0000256" key="9">
    <source>
        <dbReference type="ARBA" id="ARBA00023065"/>
    </source>
</evidence>
<dbReference type="InterPro" id="IPR000175">
    <property type="entry name" value="Na/ntran_symport"/>
</dbReference>
<feature type="transmembrane region" description="Helical" evidence="17">
    <location>
        <begin position="391"/>
        <end position="417"/>
    </location>
</feature>
<dbReference type="PANTHER" id="PTHR11616">
    <property type="entry name" value="SODIUM/CHLORIDE DEPENDENT TRANSPORTER"/>
    <property type="match status" value="1"/>
</dbReference>
<feature type="binding site" evidence="14">
    <location>
        <position position="404"/>
    </location>
    <ligand>
        <name>Na(+)</name>
        <dbReference type="ChEBI" id="CHEBI:29101"/>
        <label>1</label>
    </ligand>
</feature>
<feature type="disulfide bond" evidence="15">
    <location>
        <begin position="167"/>
        <end position="175"/>
    </location>
</feature>
<keyword evidence="5 16" id="KW-0769">Symport</keyword>
<comment type="subcellular location">
    <subcellularLocation>
        <location evidence="1">Membrane</location>
        <topology evidence="1">Multi-pass membrane protein</topology>
    </subcellularLocation>
</comment>
<comment type="similarity">
    <text evidence="2 16">Belongs to the sodium:neurotransmitter symporter (SNF) (TC 2.A.22) family.</text>
</comment>
<evidence type="ECO:0000256" key="6">
    <source>
        <dbReference type="ARBA" id="ARBA00022970"/>
    </source>
</evidence>
<dbReference type="Pfam" id="PF00209">
    <property type="entry name" value="SNF"/>
    <property type="match status" value="1"/>
</dbReference>
<dbReference type="InParanoid" id="A0A7R8YL99"/>
<keyword evidence="3 16" id="KW-0813">Transport</keyword>
<dbReference type="OMA" id="LQNFCDD"/>
<dbReference type="GO" id="GO:0005886">
    <property type="term" value="C:plasma membrane"/>
    <property type="evidence" value="ECO:0007669"/>
    <property type="project" value="TreeGrafter"/>
</dbReference>
<sequence length="627" mass="70441">MPAAMNKSNGYHNEAFEMHPESQVQDTKSIENGLSKTDEPVKDADGRDTWSSGLEFLMACISLSVGLGNIWRFPFTAYENGGGAFVIPYIIVLIIIGKPLYYLEMTIGQFASRSSVKIWKACPLLKGVGIGQLFGTVSVISYYSSLIALTLYYFGVSFQAVLPWSTCLDEWMPNCIDSSPSNNTSFQPGTLSSSELYFLRVVLREKYDISDGIGYPSWQLAICLAASWVVILLIIMRGVKSTGKASYFLALFPYVVMIALLIRAVTLDGAVDGIIYFLKPNWNELLNPKVWYSATTQLFFSLSVCMGSVVMFASYNNFSHNIYRDAMIVTTLDTFTSLLAGTTIFGILGNLAYNLNTTDISTVVRSGTGLAFISYPDAIAKFDVVPQLFSVLFFFMLFVLGTGSLVALQTTVVTVICDQFEFKFWKVATVSIVLGFCAGLVYVTPGGQWILNLVDYYGGTFVPFALAIVEIGGIMWIYGLDQFCKDVEFMTKRHVTPYWRICWAVLTPGLLIVIFVYSMVNYSPVTYSNNLYPDIAYVFGWLIIGLAFLQVPIWGGLNVWRNWTGGLIESIKKTIQPTELWGPRDSSSRAEWMKFKKDYFSERERIIEEKQHNIFMQKINMLFGRYR</sequence>
<evidence type="ECO:0000256" key="3">
    <source>
        <dbReference type="ARBA" id="ARBA00022448"/>
    </source>
</evidence>
<dbReference type="NCBIfam" id="NF037979">
    <property type="entry name" value="Na_transp"/>
    <property type="match status" value="1"/>
</dbReference>
<dbReference type="PROSITE" id="PS00610">
    <property type="entry name" value="NA_NEUROTRAN_SYMP_1"/>
    <property type="match status" value="1"/>
</dbReference>
<feature type="binding site" evidence="14">
    <location>
        <position position="400"/>
    </location>
    <ligand>
        <name>Na(+)</name>
        <dbReference type="ChEBI" id="CHEBI:29101"/>
        <label>1</label>
    </ligand>
</feature>
<comment type="function">
    <text evidence="13">Unusual broad substrate spectrum amino acid:sodium cotransporter that promotes absorption of the D isomers of essential amino acids. Neutral amino acids are the preferred substrates, especially methionine and phenylalanine.</text>
</comment>
<keyword evidence="7 17" id="KW-1133">Transmembrane helix</keyword>
<gene>
    <name evidence="18" type="ORF">HERILL_LOCUS643</name>
</gene>
<evidence type="ECO:0000256" key="12">
    <source>
        <dbReference type="ARBA" id="ARBA00023201"/>
    </source>
</evidence>
<keyword evidence="9" id="KW-0406">Ion transport</keyword>
<feature type="transmembrane region" description="Helical" evidence="17">
    <location>
        <begin position="290"/>
        <end position="314"/>
    </location>
</feature>
<proteinExistence type="inferred from homology"/>
<dbReference type="OrthoDB" id="6581954at2759"/>
<feature type="transmembrane region" description="Helical" evidence="17">
    <location>
        <begin position="56"/>
        <end position="73"/>
    </location>
</feature>
<dbReference type="GO" id="GO:0005283">
    <property type="term" value="F:amino acid:sodium symporter activity"/>
    <property type="evidence" value="ECO:0007669"/>
    <property type="project" value="TreeGrafter"/>
</dbReference>
<dbReference type="GO" id="GO:0046872">
    <property type="term" value="F:metal ion binding"/>
    <property type="evidence" value="ECO:0007669"/>
    <property type="project" value="UniProtKB-KW"/>
</dbReference>
<dbReference type="PROSITE" id="PS50267">
    <property type="entry name" value="NA_NEUROTRAN_SYMP_3"/>
    <property type="match status" value="1"/>
</dbReference>
<evidence type="ECO:0000256" key="1">
    <source>
        <dbReference type="ARBA" id="ARBA00004141"/>
    </source>
</evidence>
<dbReference type="CDD" id="cd10324">
    <property type="entry name" value="SLC6sbd"/>
    <property type="match status" value="1"/>
</dbReference>
<evidence type="ECO:0000313" key="18">
    <source>
        <dbReference type="EMBL" id="CAD7077283.1"/>
    </source>
</evidence>
<dbReference type="PANTHER" id="PTHR11616:SF321">
    <property type="entry name" value="SODIUM-DEPENDENT NUTRIENT AMINO ACID TRANSPORTER 1-RELATED"/>
    <property type="match status" value="1"/>
</dbReference>
<organism evidence="18 19">
    <name type="scientific">Hermetia illucens</name>
    <name type="common">Black soldier fly</name>
    <dbReference type="NCBI Taxonomy" id="343691"/>
    <lineage>
        <taxon>Eukaryota</taxon>
        <taxon>Metazoa</taxon>
        <taxon>Ecdysozoa</taxon>
        <taxon>Arthropoda</taxon>
        <taxon>Hexapoda</taxon>
        <taxon>Insecta</taxon>
        <taxon>Pterygota</taxon>
        <taxon>Neoptera</taxon>
        <taxon>Endopterygota</taxon>
        <taxon>Diptera</taxon>
        <taxon>Brachycera</taxon>
        <taxon>Stratiomyomorpha</taxon>
        <taxon>Stratiomyidae</taxon>
        <taxon>Hermetiinae</taxon>
        <taxon>Hermetia</taxon>
    </lineage>
</organism>
<feature type="transmembrane region" description="Helical" evidence="17">
    <location>
        <begin position="217"/>
        <end position="235"/>
    </location>
</feature>
<evidence type="ECO:0000256" key="13">
    <source>
        <dbReference type="ARBA" id="ARBA00037785"/>
    </source>
</evidence>
<dbReference type="SUPFAM" id="SSF161070">
    <property type="entry name" value="SNF-like"/>
    <property type="match status" value="1"/>
</dbReference>
<protein>
    <recommendedName>
        <fullName evidence="16">Transporter</fullName>
    </recommendedName>
</protein>
<dbReference type="GO" id="GO:0089718">
    <property type="term" value="P:amino acid import across plasma membrane"/>
    <property type="evidence" value="ECO:0007669"/>
    <property type="project" value="TreeGrafter"/>
</dbReference>
<evidence type="ECO:0000256" key="16">
    <source>
        <dbReference type="RuleBase" id="RU003732"/>
    </source>
</evidence>
<dbReference type="AlphaFoldDB" id="A0A7R8YL99"/>
<evidence type="ECO:0000256" key="2">
    <source>
        <dbReference type="ARBA" id="ARBA00006459"/>
    </source>
</evidence>
<feature type="binding site" evidence="14">
    <location>
        <position position="69"/>
    </location>
    <ligand>
        <name>Na(+)</name>
        <dbReference type="ChEBI" id="CHEBI:29101"/>
        <label>1</label>
    </ligand>
</feature>
<dbReference type="FunCoup" id="A0A7R8YL99">
    <property type="interactions" value="26"/>
</dbReference>
<feature type="transmembrane region" description="Helical" evidence="17">
    <location>
        <begin position="535"/>
        <end position="557"/>
    </location>
</feature>
<evidence type="ECO:0000256" key="7">
    <source>
        <dbReference type="ARBA" id="ARBA00022989"/>
    </source>
</evidence>
<evidence type="ECO:0000256" key="11">
    <source>
        <dbReference type="ARBA" id="ARBA00023180"/>
    </source>
</evidence>
<feature type="transmembrane region" description="Helical" evidence="17">
    <location>
        <begin position="456"/>
        <end position="480"/>
    </location>
</feature>
<feature type="binding site" evidence="14">
    <location>
        <position position="301"/>
    </location>
    <ligand>
        <name>Na(+)</name>
        <dbReference type="ChEBI" id="CHEBI:29101"/>
        <label>1</label>
    </ligand>
</feature>
<dbReference type="InterPro" id="IPR037272">
    <property type="entry name" value="SNS_sf"/>
</dbReference>
<reference evidence="18 19" key="1">
    <citation type="submission" date="2020-11" db="EMBL/GenBank/DDBJ databases">
        <authorList>
            <person name="Wallbank WR R."/>
            <person name="Pardo Diaz C."/>
            <person name="Kozak K."/>
            <person name="Martin S."/>
            <person name="Jiggins C."/>
            <person name="Moest M."/>
            <person name="Warren A I."/>
            <person name="Generalovic N T."/>
            <person name="Byers J.R.P. K."/>
            <person name="Montejo-Kovacevich G."/>
            <person name="Yen C E."/>
        </authorList>
    </citation>
    <scope>NUCLEOTIDE SEQUENCE [LARGE SCALE GENOMIC DNA]</scope>
</reference>
<evidence type="ECO:0000256" key="10">
    <source>
        <dbReference type="ARBA" id="ARBA00023136"/>
    </source>
</evidence>
<evidence type="ECO:0000256" key="5">
    <source>
        <dbReference type="ARBA" id="ARBA00022847"/>
    </source>
</evidence>
<dbReference type="PRINTS" id="PR00176">
    <property type="entry name" value="NANEUSMPORT"/>
</dbReference>
<keyword evidence="4 16" id="KW-0812">Transmembrane</keyword>
<keyword evidence="8 14" id="KW-0915">Sodium</keyword>
<keyword evidence="11" id="KW-0325">Glycoprotein</keyword>
<keyword evidence="14" id="KW-0479">Metal-binding</keyword>
<evidence type="ECO:0000256" key="8">
    <source>
        <dbReference type="ARBA" id="ARBA00023053"/>
    </source>
</evidence>
<evidence type="ECO:0000256" key="15">
    <source>
        <dbReference type="PIRSR" id="PIRSR600175-2"/>
    </source>
</evidence>
<feature type="transmembrane region" description="Helical" evidence="17">
    <location>
        <begin position="424"/>
        <end position="444"/>
    </location>
</feature>
<name>A0A7R8YL99_HERIL</name>
<feature type="transmembrane region" description="Helical" evidence="17">
    <location>
        <begin position="501"/>
        <end position="520"/>
    </location>
</feature>
<keyword evidence="10 17" id="KW-0472">Membrane</keyword>
<feature type="transmembrane region" description="Helical" evidence="17">
    <location>
        <begin position="326"/>
        <end position="348"/>
    </location>
</feature>
<feature type="transmembrane region" description="Helical" evidence="17">
    <location>
        <begin position="85"/>
        <end position="103"/>
    </location>
</feature>
<feature type="binding site" evidence="14">
    <location>
        <position position="65"/>
    </location>
    <ligand>
        <name>Na(+)</name>
        <dbReference type="ChEBI" id="CHEBI:29101"/>
        <label>1</label>
    </ligand>
</feature>
<accession>A0A7R8YL99</accession>
<keyword evidence="15" id="KW-1015">Disulfide bond</keyword>
<dbReference type="Proteomes" id="UP000594454">
    <property type="component" value="Chromosome 1"/>
</dbReference>
<keyword evidence="12" id="KW-0739">Sodium transport</keyword>
<keyword evidence="19" id="KW-1185">Reference proteome</keyword>
<evidence type="ECO:0000313" key="19">
    <source>
        <dbReference type="Proteomes" id="UP000594454"/>
    </source>
</evidence>
<feature type="transmembrane region" description="Helical" evidence="17">
    <location>
        <begin position="247"/>
        <end position="278"/>
    </location>
</feature>
<evidence type="ECO:0000256" key="14">
    <source>
        <dbReference type="PIRSR" id="PIRSR600175-1"/>
    </source>
</evidence>
<evidence type="ECO:0000256" key="4">
    <source>
        <dbReference type="ARBA" id="ARBA00022692"/>
    </source>
</evidence>
<evidence type="ECO:0000256" key="17">
    <source>
        <dbReference type="SAM" id="Phobius"/>
    </source>
</evidence>